<dbReference type="Gene3D" id="2.40.350.10">
    <property type="entry name" value="SO1590-like"/>
    <property type="match status" value="1"/>
</dbReference>
<evidence type="ECO:0008006" key="3">
    <source>
        <dbReference type="Google" id="ProtNLM"/>
    </source>
</evidence>
<dbReference type="OrthoDB" id="69764at2"/>
<evidence type="ECO:0000313" key="1">
    <source>
        <dbReference type="EMBL" id="AWV07957.1"/>
    </source>
</evidence>
<accession>A0A2U9T9N2</accession>
<dbReference type="AlphaFoldDB" id="A0A2U9T9N2"/>
<dbReference type="RefSeq" id="WP_111267025.1">
    <property type="nucleotide sequence ID" value="NZ_CP029843.1"/>
</dbReference>
<gene>
    <name evidence="1" type="ORF">C9I47_2274</name>
</gene>
<reference evidence="1 2" key="1">
    <citation type="submission" date="2018-05" db="EMBL/GenBank/DDBJ databases">
        <title>The complete genome of Lysobacter maris HZ9B, a marine bacterium antagonistic against terrestrial plant pathogens.</title>
        <authorList>
            <person name="Zhang X.-Q."/>
        </authorList>
    </citation>
    <scope>NUCLEOTIDE SEQUENCE [LARGE SCALE GENOMIC DNA]</scope>
    <source>
        <strain evidence="1 2">HZ9B</strain>
    </source>
</reference>
<dbReference type="EMBL" id="CP029843">
    <property type="protein sequence ID" value="AWV07957.1"/>
    <property type="molecule type" value="Genomic_DNA"/>
</dbReference>
<dbReference type="InterPro" id="IPR023159">
    <property type="entry name" value="SO1590-like_sf"/>
</dbReference>
<sequence>MDRQVKGEFEVSATPQGMLDLGGEAQTRHVRFDKRFQGPLEATAVVHMLAVGTAVEGSAAYVAIERIEGTLDGRRGSFVTQHNGTLERGAPSLSLTVVPDSGDGELVGLRGRIAIDIVDGRHFYTFDYSLPAG</sequence>
<dbReference type="InterPro" id="IPR021607">
    <property type="entry name" value="DUF3224"/>
</dbReference>
<name>A0A2U9T9N2_9GAMM</name>
<dbReference type="Proteomes" id="UP000249447">
    <property type="component" value="Chromosome"/>
</dbReference>
<organism evidence="1 2">
    <name type="scientific">Marilutibacter maris</name>
    <dbReference type="NCBI Taxonomy" id="1605891"/>
    <lineage>
        <taxon>Bacteria</taxon>
        <taxon>Pseudomonadati</taxon>
        <taxon>Pseudomonadota</taxon>
        <taxon>Gammaproteobacteria</taxon>
        <taxon>Lysobacterales</taxon>
        <taxon>Lysobacteraceae</taxon>
        <taxon>Marilutibacter</taxon>
    </lineage>
</organism>
<proteinExistence type="predicted"/>
<keyword evidence="2" id="KW-1185">Reference proteome</keyword>
<dbReference type="SUPFAM" id="SSF159238">
    <property type="entry name" value="SO1590-like"/>
    <property type="match status" value="1"/>
</dbReference>
<protein>
    <recommendedName>
        <fullName evidence="3">DUF3224 domain-containing protein</fullName>
    </recommendedName>
</protein>
<evidence type="ECO:0000313" key="2">
    <source>
        <dbReference type="Proteomes" id="UP000249447"/>
    </source>
</evidence>
<dbReference type="KEGG" id="lmb:C9I47_2274"/>
<dbReference type="Pfam" id="PF11528">
    <property type="entry name" value="DUF3224"/>
    <property type="match status" value="1"/>
</dbReference>